<feature type="signal peptide" evidence="1">
    <location>
        <begin position="1"/>
        <end position="19"/>
    </location>
</feature>
<keyword evidence="1" id="KW-0732">Signal</keyword>
<comment type="caution">
    <text evidence="2">The sequence shown here is derived from an EMBL/GenBank/DDBJ whole genome shotgun (WGS) entry which is preliminary data.</text>
</comment>
<dbReference type="Proteomes" id="UP000186922">
    <property type="component" value="Unassembled WGS sequence"/>
</dbReference>
<evidence type="ECO:0008006" key="4">
    <source>
        <dbReference type="Google" id="ProtNLM"/>
    </source>
</evidence>
<dbReference type="OrthoDB" id="10126401at2759"/>
<keyword evidence="3" id="KW-1185">Reference proteome</keyword>
<reference evidence="2 3" key="1">
    <citation type="journal article" date="2016" name="Nat. Commun.">
        <title>Extremotolerant tardigrade genome and improved radiotolerance of human cultured cells by tardigrade-unique protein.</title>
        <authorList>
            <person name="Hashimoto T."/>
            <person name="Horikawa D.D."/>
            <person name="Saito Y."/>
            <person name="Kuwahara H."/>
            <person name="Kozuka-Hata H."/>
            <person name="Shin-I T."/>
            <person name="Minakuchi Y."/>
            <person name="Ohishi K."/>
            <person name="Motoyama A."/>
            <person name="Aizu T."/>
            <person name="Enomoto A."/>
            <person name="Kondo K."/>
            <person name="Tanaka S."/>
            <person name="Hara Y."/>
            <person name="Koshikawa S."/>
            <person name="Sagara H."/>
            <person name="Miura T."/>
            <person name="Yokobori S."/>
            <person name="Miyagawa K."/>
            <person name="Suzuki Y."/>
            <person name="Kubo T."/>
            <person name="Oyama M."/>
            <person name="Kohara Y."/>
            <person name="Fujiyama A."/>
            <person name="Arakawa K."/>
            <person name="Katayama T."/>
            <person name="Toyoda A."/>
            <person name="Kunieda T."/>
        </authorList>
    </citation>
    <scope>NUCLEOTIDE SEQUENCE [LARGE SCALE GENOMIC DNA]</scope>
    <source>
        <strain evidence="2 3">YOKOZUNA-1</strain>
    </source>
</reference>
<gene>
    <name evidence="2" type="primary">RvY_06219</name>
    <name evidence="2" type="synonym">RvY_06219.1</name>
    <name evidence="2" type="ORF">RvY_06219-1</name>
</gene>
<proteinExistence type="predicted"/>
<evidence type="ECO:0000313" key="3">
    <source>
        <dbReference type="Proteomes" id="UP000186922"/>
    </source>
</evidence>
<accession>A0A1D1V474</accession>
<sequence>MDSGMLFLYLSSLLASVLGTQFYYGMYKSYGTGDTVITTYHGNGGPGPESPHRKWQVECFDGEAAVGIGDNIWDFGALTYVFCKFMFPFKPPSQGVYPYYPYCFVKDYLKDPFCYSKNNHSLTANTFVTGYYDTDFVWWTFFPPNENFNQPYKCCRLPRGYYIDYLSCYYVTTHDLYFEYYDGNFFLVQCATGYVITGTTAKQVPIHNTYQGYIERRIEWIQCCRVGWGAIIGVPPPIINVPGRPPAYSGQYVTPPTVPAGYAHQYRKKRSVPVEVYYAQDDMTNHTINIDDEDIYMADTEIPLPRAPFTGDATHYDVHYTVPDLNIAESVLRL</sequence>
<evidence type="ECO:0000313" key="2">
    <source>
        <dbReference type="EMBL" id="GAU94447.1"/>
    </source>
</evidence>
<feature type="chain" id="PRO_5008898005" description="Apextrin C-terminal domain-containing protein" evidence="1">
    <location>
        <begin position="20"/>
        <end position="334"/>
    </location>
</feature>
<evidence type="ECO:0000256" key="1">
    <source>
        <dbReference type="SAM" id="SignalP"/>
    </source>
</evidence>
<protein>
    <recommendedName>
        <fullName evidence="4">Apextrin C-terminal domain-containing protein</fullName>
    </recommendedName>
</protein>
<organism evidence="2 3">
    <name type="scientific">Ramazzottius varieornatus</name>
    <name type="common">Water bear</name>
    <name type="synonym">Tardigrade</name>
    <dbReference type="NCBI Taxonomy" id="947166"/>
    <lineage>
        <taxon>Eukaryota</taxon>
        <taxon>Metazoa</taxon>
        <taxon>Ecdysozoa</taxon>
        <taxon>Tardigrada</taxon>
        <taxon>Eutardigrada</taxon>
        <taxon>Parachela</taxon>
        <taxon>Hypsibioidea</taxon>
        <taxon>Ramazzottiidae</taxon>
        <taxon>Ramazzottius</taxon>
    </lineage>
</organism>
<dbReference type="AlphaFoldDB" id="A0A1D1V474"/>
<dbReference type="EMBL" id="BDGG01000002">
    <property type="protein sequence ID" value="GAU94447.1"/>
    <property type="molecule type" value="Genomic_DNA"/>
</dbReference>
<name>A0A1D1V474_RAMVA</name>